<dbReference type="Pfam" id="PF00520">
    <property type="entry name" value="Ion_trans"/>
    <property type="match status" value="2"/>
</dbReference>
<evidence type="ECO:0000256" key="2">
    <source>
        <dbReference type="ARBA" id="ARBA00022692"/>
    </source>
</evidence>
<dbReference type="PANTHER" id="PTHR46474">
    <property type="entry name" value="TWO PORE CALCIUM CHANNEL PROTEIN 1"/>
    <property type="match status" value="1"/>
</dbReference>
<evidence type="ECO:0000259" key="6">
    <source>
        <dbReference type="Pfam" id="PF00520"/>
    </source>
</evidence>
<feature type="transmembrane region" description="Helical" evidence="5">
    <location>
        <begin position="208"/>
        <end position="230"/>
    </location>
</feature>
<dbReference type="Gene3D" id="1.20.120.350">
    <property type="entry name" value="Voltage-gated potassium channels. Chain C"/>
    <property type="match status" value="1"/>
</dbReference>
<name>A0ABM0LZK8_SACKO</name>
<evidence type="ECO:0000313" key="8">
    <source>
        <dbReference type="RefSeq" id="XP_006813199.1"/>
    </source>
</evidence>
<gene>
    <name evidence="8" type="primary">LOC102801923</name>
</gene>
<feature type="transmembrane region" description="Helical" evidence="5">
    <location>
        <begin position="271"/>
        <end position="296"/>
    </location>
</feature>
<evidence type="ECO:0000313" key="7">
    <source>
        <dbReference type="Proteomes" id="UP000694865"/>
    </source>
</evidence>
<dbReference type="Gene3D" id="1.10.287.70">
    <property type="match status" value="1"/>
</dbReference>
<comment type="subcellular location">
    <subcellularLocation>
        <location evidence="1">Membrane</location>
        <topology evidence="1">Multi-pass membrane protein</topology>
    </subcellularLocation>
</comment>
<dbReference type="PANTHER" id="PTHR46474:SF1">
    <property type="entry name" value="TWO PORE CHANNEL PROTEIN 1"/>
    <property type="match status" value="1"/>
</dbReference>
<dbReference type="InterPro" id="IPR028801">
    <property type="entry name" value="TPC1_animal"/>
</dbReference>
<evidence type="ECO:0000256" key="4">
    <source>
        <dbReference type="ARBA" id="ARBA00023136"/>
    </source>
</evidence>
<organism evidence="7 8">
    <name type="scientific">Saccoglossus kowalevskii</name>
    <name type="common">Acorn worm</name>
    <dbReference type="NCBI Taxonomy" id="10224"/>
    <lineage>
        <taxon>Eukaryota</taxon>
        <taxon>Metazoa</taxon>
        <taxon>Hemichordata</taxon>
        <taxon>Enteropneusta</taxon>
        <taxon>Harrimaniidae</taxon>
        <taxon>Saccoglossus</taxon>
    </lineage>
</organism>
<keyword evidence="7" id="KW-1185">Reference proteome</keyword>
<dbReference type="InterPro" id="IPR005821">
    <property type="entry name" value="Ion_trans_dom"/>
</dbReference>
<dbReference type="SUPFAM" id="SSF47473">
    <property type="entry name" value="EF-hand"/>
    <property type="match status" value="1"/>
</dbReference>
<dbReference type="InterPro" id="IPR011992">
    <property type="entry name" value="EF-hand-dom_pair"/>
</dbReference>
<evidence type="ECO:0000256" key="1">
    <source>
        <dbReference type="ARBA" id="ARBA00004141"/>
    </source>
</evidence>
<proteinExistence type="predicted"/>
<keyword evidence="3 5" id="KW-1133">Transmembrane helix</keyword>
<feature type="transmembrane region" description="Helical" evidence="5">
    <location>
        <begin position="113"/>
        <end position="131"/>
    </location>
</feature>
<dbReference type="GeneID" id="102801923"/>
<feature type="transmembrane region" description="Helical" evidence="5">
    <location>
        <begin position="151"/>
        <end position="168"/>
    </location>
</feature>
<protein>
    <submittedName>
        <fullName evidence="8">Two pore calcium channel protein 1-like</fullName>
    </submittedName>
</protein>
<dbReference type="Proteomes" id="UP000694865">
    <property type="component" value="Unplaced"/>
</dbReference>
<feature type="transmembrane region" description="Helical" evidence="5">
    <location>
        <begin position="456"/>
        <end position="477"/>
    </location>
</feature>
<feature type="domain" description="Ion transport" evidence="6">
    <location>
        <begin position="418"/>
        <end position="490"/>
    </location>
</feature>
<feature type="transmembrane region" description="Helical" evidence="5">
    <location>
        <begin position="82"/>
        <end position="101"/>
    </location>
</feature>
<keyword evidence="2 5" id="KW-0812">Transmembrane</keyword>
<dbReference type="RefSeq" id="XP_006813199.1">
    <property type="nucleotide sequence ID" value="XM_006813136.1"/>
</dbReference>
<dbReference type="InterPro" id="IPR027359">
    <property type="entry name" value="Volt_channel_dom_sf"/>
</dbReference>
<reference evidence="8" key="1">
    <citation type="submission" date="2025-08" db="UniProtKB">
        <authorList>
            <consortium name="RefSeq"/>
        </authorList>
    </citation>
    <scope>IDENTIFICATION</scope>
    <source>
        <tissue evidence="8">Testes</tissue>
    </source>
</reference>
<feature type="domain" description="Ion transport" evidence="6">
    <location>
        <begin position="91"/>
        <end position="305"/>
    </location>
</feature>
<dbReference type="SUPFAM" id="SSF81324">
    <property type="entry name" value="Voltage-gated potassium channels"/>
    <property type="match status" value="1"/>
</dbReference>
<evidence type="ECO:0000256" key="5">
    <source>
        <dbReference type="SAM" id="Phobius"/>
    </source>
</evidence>
<evidence type="ECO:0000256" key="3">
    <source>
        <dbReference type="ARBA" id="ARBA00022989"/>
    </source>
</evidence>
<keyword evidence="4 5" id="KW-0472">Membrane</keyword>
<sequence>MAEREDIGSPLLEQTLTSDDSTRSLINVRRYVQQTSTEQRKVWELNYREAAIYLQEGQNNEKFRTHPKNQNAVPAYLIVHNVWYNILDLAVSLLLLMLALCEHPAVKPFRLDEIVHGSLELFALTIIGLQLGMKMRWLGLKIFVTHKRTAIKSLTLIVMYAEAIVVLIRQTNHFRVTRALRPIFLIDTHYCGGVRRVMRQIFQSLPPILDMLVLLLFIMLLFAILAFYLFQADSINYQFDNFEESFVNLFVLLTTANFPDVMMPAYHKNRFYSLFFIIYLVLELYFLMNLLLAVVYETFTGIEKEKFRQLLLHKYKGASCAFKLLCSTKNPGKVTFLHFSGLMKYFKPRHKKRDVYLSFKALNVNETGLLTLGEFCNIYEITSLKWSHYKGNTHWFDSLPFVLNMIMRGIHKLVVSALFNYFIYIVIAANGIWFLVDTVTLSNQRAKFEFHEEFALTWYSIMFVSIYVVETILKILALGPKEYFNYGWNM</sequence>
<accession>A0ABM0LZK8</accession>
<feature type="transmembrane region" description="Helical" evidence="5">
    <location>
        <begin position="413"/>
        <end position="436"/>
    </location>
</feature>